<dbReference type="AlphaFoldDB" id="A0A432P269"/>
<dbReference type="EMBL" id="RJTJ01000010">
    <property type="protein sequence ID" value="RUM06043.1"/>
    <property type="molecule type" value="Genomic_DNA"/>
</dbReference>
<proteinExistence type="inferred from homology"/>
<dbReference type="InterPro" id="IPR004089">
    <property type="entry name" value="MCPsignal_dom"/>
</dbReference>
<dbReference type="PANTHER" id="PTHR43531">
    <property type="entry name" value="PROTEIN ICFG"/>
    <property type="match status" value="1"/>
</dbReference>
<comment type="similarity">
    <text evidence="3">Belongs to the methyl-accepting chemotaxis (MCP) protein family.</text>
</comment>
<evidence type="ECO:0000256" key="2">
    <source>
        <dbReference type="ARBA" id="ARBA00022500"/>
    </source>
</evidence>
<dbReference type="Proteomes" id="UP000278081">
    <property type="component" value="Unassembled WGS sequence"/>
</dbReference>
<evidence type="ECO:0000259" key="5">
    <source>
        <dbReference type="PROSITE" id="PS50111"/>
    </source>
</evidence>
<accession>A0A432P269</accession>
<name>A0A432P269_9HYPH</name>
<dbReference type="SMART" id="SM00283">
    <property type="entry name" value="MA"/>
    <property type="match status" value="1"/>
</dbReference>
<dbReference type="InterPro" id="IPR051310">
    <property type="entry name" value="MCP_chemotaxis"/>
</dbReference>
<dbReference type="PANTHER" id="PTHR43531:SF11">
    <property type="entry name" value="METHYL-ACCEPTING CHEMOTAXIS PROTEIN 3"/>
    <property type="match status" value="1"/>
</dbReference>
<dbReference type="CDD" id="cd00130">
    <property type="entry name" value="PAS"/>
    <property type="match status" value="1"/>
</dbReference>
<evidence type="ECO:0000256" key="1">
    <source>
        <dbReference type="ARBA" id="ARBA00004370"/>
    </source>
</evidence>
<dbReference type="GO" id="GO:0016020">
    <property type="term" value="C:membrane"/>
    <property type="evidence" value="ECO:0007669"/>
    <property type="project" value="UniProtKB-SubCell"/>
</dbReference>
<dbReference type="Pfam" id="PF00015">
    <property type="entry name" value="MCPsignal"/>
    <property type="match status" value="1"/>
</dbReference>
<dbReference type="CDD" id="cd11386">
    <property type="entry name" value="MCP_signal"/>
    <property type="match status" value="1"/>
</dbReference>
<dbReference type="FunFam" id="1.10.287.950:FF:000001">
    <property type="entry name" value="Methyl-accepting chemotaxis sensory transducer"/>
    <property type="match status" value="1"/>
</dbReference>
<dbReference type="GO" id="GO:0007165">
    <property type="term" value="P:signal transduction"/>
    <property type="evidence" value="ECO:0007669"/>
    <property type="project" value="UniProtKB-KW"/>
</dbReference>
<dbReference type="GO" id="GO:0006935">
    <property type="term" value="P:chemotaxis"/>
    <property type="evidence" value="ECO:0007669"/>
    <property type="project" value="UniProtKB-KW"/>
</dbReference>
<dbReference type="NCBIfam" id="TIGR00229">
    <property type="entry name" value="sensory_box"/>
    <property type="match status" value="1"/>
</dbReference>
<reference evidence="7 8" key="1">
    <citation type="submission" date="2018-11" db="EMBL/GenBank/DDBJ databases">
        <title>Rhizobium chutanense sp. nov., isolated from root nodules of Phaseolus vulgaris in China.</title>
        <authorList>
            <person name="Huo Y."/>
        </authorList>
    </citation>
    <scope>NUCLEOTIDE SEQUENCE [LARGE SCALE GENOMIC DNA]</scope>
    <source>
        <strain evidence="7 8">C16</strain>
    </source>
</reference>
<dbReference type="InterPro" id="IPR004090">
    <property type="entry name" value="Chemotax_Me-accpt_rcpt"/>
</dbReference>
<keyword evidence="2" id="KW-0145">Chemotaxis</keyword>
<dbReference type="GO" id="GO:0004888">
    <property type="term" value="F:transmembrane signaling receptor activity"/>
    <property type="evidence" value="ECO:0007669"/>
    <property type="project" value="InterPro"/>
</dbReference>
<dbReference type="Gene3D" id="1.10.287.950">
    <property type="entry name" value="Methyl-accepting chemotaxis protein"/>
    <property type="match status" value="1"/>
</dbReference>
<gene>
    <name evidence="7" type="ORF">EFR84_13285</name>
</gene>
<evidence type="ECO:0000259" key="6">
    <source>
        <dbReference type="PROSITE" id="PS50885"/>
    </source>
</evidence>
<feature type="domain" description="Methyl-accepting transducer" evidence="5">
    <location>
        <begin position="205"/>
        <end position="434"/>
    </location>
</feature>
<evidence type="ECO:0000256" key="3">
    <source>
        <dbReference type="ARBA" id="ARBA00029447"/>
    </source>
</evidence>
<dbReference type="InterPro" id="IPR003660">
    <property type="entry name" value="HAMP_dom"/>
</dbReference>
<evidence type="ECO:0000256" key="4">
    <source>
        <dbReference type="PROSITE-ProRule" id="PRU00284"/>
    </source>
</evidence>
<dbReference type="PROSITE" id="PS50885">
    <property type="entry name" value="HAMP"/>
    <property type="match status" value="1"/>
</dbReference>
<dbReference type="OrthoDB" id="5292010at2"/>
<protein>
    <submittedName>
        <fullName evidence="7">PAS domain-containing protein</fullName>
    </submittedName>
</protein>
<sequence>MNIFKRKLSFEQQVSDIIFENSPDAYFVVEGHKFVHCNKAAETILAMPREKIIGLGPADFSPKEQPDGRDPVAAVAENTELALKNGWTRFEWLHQRADGTPLPVVVTLFFATIEGRNCVVSFWQDMREVAKLRQAEKAARETEQQQIADRQAAFTRIAKALHRLATGDLSCAIGDRMPPEFDPLRRDFNTTVKELASIVERLSTNSQTVWAASEEIRNGSDQMSLSIQKHAAYVEETAAALEEVATTAAMAESRAAQAGELVRDLSANAGQSSRIAESAIAAMRDIESSSTGINNILGVIDSIAFQTNLLALNAGVEAARAGDAGKGFAVVAQEVRELAQKSASAAKEVKGLVLRSSGHVQKGVDLVQETKGTLEKIVLSFREINSHVDAIATSTREQSIAVTSIKDAVSNIDRATQDNVAKVEEAAAVAHDLAAQADILNSLAAHFTLDNARPHIRLAANS</sequence>
<evidence type="ECO:0000313" key="8">
    <source>
        <dbReference type="Proteomes" id="UP000278081"/>
    </source>
</evidence>
<dbReference type="Gene3D" id="3.30.450.20">
    <property type="entry name" value="PAS domain"/>
    <property type="match status" value="1"/>
</dbReference>
<dbReference type="InterPro" id="IPR000014">
    <property type="entry name" value="PAS"/>
</dbReference>
<feature type="domain" description="HAMP" evidence="6">
    <location>
        <begin position="148"/>
        <end position="200"/>
    </location>
</feature>
<dbReference type="Pfam" id="PF13426">
    <property type="entry name" value="PAS_9"/>
    <property type="match status" value="1"/>
</dbReference>
<dbReference type="RefSeq" id="WP_126909284.1">
    <property type="nucleotide sequence ID" value="NZ_ML133757.1"/>
</dbReference>
<comment type="caution">
    <text evidence="7">The sequence shown here is derived from an EMBL/GenBank/DDBJ whole genome shotgun (WGS) entry which is preliminary data.</text>
</comment>
<keyword evidence="4" id="KW-0807">Transducer</keyword>
<dbReference type="SUPFAM" id="SSF58104">
    <property type="entry name" value="Methyl-accepting chemotaxis protein (MCP) signaling domain"/>
    <property type="match status" value="1"/>
</dbReference>
<dbReference type="PRINTS" id="PR00260">
    <property type="entry name" value="CHEMTRNSDUCR"/>
</dbReference>
<dbReference type="PROSITE" id="PS50111">
    <property type="entry name" value="CHEMOTAXIS_TRANSDUC_2"/>
    <property type="match status" value="1"/>
</dbReference>
<organism evidence="7 8">
    <name type="scientific">Rhizobium chutanense</name>
    <dbReference type="NCBI Taxonomy" id="2035448"/>
    <lineage>
        <taxon>Bacteria</taxon>
        <taxon>Pseudomonadati</taxon>
        <taxon>Pseudomonadota</taxon>
        <taxon>Alphaproteobacteria</taxon>
        <taxon>Hyphomicrobiales</taxon>
        <taxon>Rhizobiaceae</taxon>
        <taxon>Rhizobium/Agrobacterium group</taxon>
        <taxon>Rhizobium</taxon>
    </lineage>
</organism>
<dbReference type="SUPFAM" id="SSF55785">
    <property type="entry name" value="PYP-like sensor domain (PAS domain)"/>
    <property type="match status" value="1"/>
</dbReference>
<comment type="subcellular location">
    <subcellularLocation>
        <location evidence="1">Membrane</location>
    </subcellularLocation>
</comment>
<dbReference type="InterPro" id="IPR035965">
    <property type="entry name" value="PAS-like_dom_sf"/>
</dbReference>
<evidence type="ECO:0000313" key="7">
    <source>
        <dbReference type="EMBL" id="RUM06043.1"/>
    </source>
</evidence>